<dbReference type="EMBL" id="JANIGO010000004">
    <property type="protein sequence ID" value="MCQ8897300.1"/>
    <property type="molecule type" value="Genomic_DNA"/>
</dbReference>
<proteinExistence type="predicted"/>
<evidence type="ECO:0000313" key="1">
    <source>
        <dbReference type="EMBL" id="MCQ8897300.1"/>
    </source>
</evidence>
<evidence type="ECO:0000313" key="2">
    <source>
        <dbReference type="Proteomes" id="UP001204142"/>
    </source>
</evidence>
<name>A0ABT1WIE3_9BURK</name>
<reference evidence="1 2" key="1">
    <citation type="submission" date="2022-07" db="EMBL/GenBank/DDBJ databases">
        <authorList>
            <person name="Xamxidin M."/>
            <person name="Wu M."/>
        </authorList>
    </citation>
    <scope>NUCLEOTIDE SEQUENCE [LARGE SCALE GENOMIC DNA]</scope>
    <source>
        <strain evidence="1 2">NBRC 111650</strain>
    </source>
</reference>
<protein>
    <submittedName>
        <fullName evidence="1">Uncharacterized protein</fullName>
    </submittedName>
</protein>
<sequence>MPAPRAARTHCSVNKTVSNTHHAPLRVLVPNILVPEAALARLQRSQGARGQSQSPSQIFQGLPTGLLQVMARSQPDVHQPSGQLDRVEAWLLNSLDPNGLAKFDQYPAWAMFNAQAPDFTRFFASVGNLELNRDGVQFTPPEVLQISQADLAAFWSVVQGELEAQGWRLDGPPGFHTALSNNTPLPMEQASPWSVQGIRLTDYLPMDDDCAAWRRMWLNLQVELHNAPFNQVREQRGLKPLNALWFWGGGRSWQAAEALPTVKSVGLDGVFDAVKITDAGGEALNRIVFWTQLLKGTRTPDAQPSTVYVVDFDGWGGSTAAFNILEAEVLEPMRLAGLAFDWTLMGQHGWRTARSGWTQRLKFWQRQPNWLHLAEPEPDGLPTEDDLQAAYQRGQQEQDQLNAMLLGEFEPQADARKARP</sequence>
<dbReference type="Proteomes" id="UP001204142">
    <property type="component" value="Unassembled WGS sequence"/>
</dbReference>
<gene>
    <name evidence="1" type="ORF">NQT62_12740</name>
</gene>
<keyword evidence="2" id="KW-1185">Reference proteome</keyword>
<accession>A0ABT1WIE3</accession>
<comment type="caution">
    <text evidence="1">The sequence shown here is derived from an EMBL/GenBank/DDBJ whole genome shotgun (WGS) entry which is preliminary data.</text>
</comment>
<organism evidence="1 2">
    <name type="scientific">Limnobacter humi</name>
    <dbReference type="NCBI Taxonomy" id="1778671"/>
    <lineage>
        <taxon>Bacteria</taxon>
        <taxon>Pseudomonadati</taxon>
        <taxon>Pseudomonadota</taxon>
        <taxon>Betaproteobacteria</taxon>
        <taxon>Burkholderiales</taxon>
        <taxon>Burkholderiaceae</taxon>
        <taxon>Limnobacter</taxon>
    </lineage>
</organism>
<dbReference type="RefSeq" id="WP_256765099.1">
    <property type="nucleotide sequence ID" value="NZ_JANIGO010000004.1"/>
</dbReference>